<protein>
    <submittedName>
        <fullName evidence="3">Undecaprenyl-diphosphatase</fullName>
        <ecNumber evidence="3">3.6.1.27</ecNumber>
    </submittedName>
</protein>
<organism evidence="3 4">
    <name type="scientific">Flexivirga oryzae</name>
    <dbReference type="NCBI Taxonomy" id="1794944"/>
    <lineage>
        <taxon>Bacteria</taxon>
        <taxon>Bacillati</taxon>
        <taxon>Actinomycetota</taxon>
        <taxon>Actinomycetes</taxon>
        <taxon>Micrococcales</taxon>
        <taxon>Dermacoccaceae</taxon>
        <taxon>Flexivirga</taxon>
    </lineage>
</organism>
<feature type="transmembrane region" description="Helical" evidence="1">
    <location>
        <begin position="103"/>
        <end position="125"/>
    </location>
</feature>
<dbReference type="Proteomes" id="UP000559182">
    <property type="component" value="Unassembled WGS sequence"/>
</dbReference>
<feature type="transmembrane region" description="Helical" evidence="1">
    <location>
        <begin position="74"/>
        <end position="96"/>
    </location>
</feature>
<dbReference type="Gene3D" id="1.20.144.10">
    <property type="entry name" value="Phosphatidic acid phosphatase type 2/haloperoxidase"/>
    <property type="match status" value="1"/>
</dbReference>
<dbReference type="AlphaFoldDB" id="A0A839ND50"/>
<dbReference type="InterPro" id="IPR036938">
    <property type="entry name" value="PAP2/HPO_sf"/>
</dbReference>
<dbReference type="SUPFAM" id="SSF48317">
    <property type="entry name" value="Acid phosphatase/Vanadium-dependent haloperoxidase"/>
    <property type="match status" value="1"/>
</dbReference>
<dbReference type="GO" id="GO:0050380">
    <property type="term" value="F:undecaprenyl-diphosphatase activity"/>
    <property type="evidence" value="ECO:0007669"/>
    <property type="project" value="UniProtKB-EC"/>
</dbReference>
<dbReference type="Pfam" id="PF01569">
    <property type="entry name" value="PAP2"/>
    <property type="match status" value="1"/>
</dbReference>
<dbReference type="EC" id="3.6.1.27" evidence="3"/>
<evidence type="ECO:0000256" key="1">
    <source>
        <dbReference type="SAM" id="Phobius"/>
    </source>
</evidence>
<keyword evidence="1" id="KW-1133">Transmembrane helix</keyword>
<feature type="transmembrane region" description="Helical" evidence="1">
    <location>
        <begin position="176"/>
        <end position="196"/>
    </location>
</feature>
<feature type="transmembrane region" description="Helical" evidence="1">
    <location>
        <begin position="151"/>
        <end position="169"/>
    </location>
</feature>
<reference evidence="3 4" key="1">
    <citation type="submission" date="2020-08" db="EMBL/GenBank/DDBJ databases">
        <title>Sequencing the genomes of 1000 actinobacteria strains.</title>
        <authorList>
            <person name="Klenk H.-P."/>
        </authorList>
    </citation>
    <scope>NUCLEOTIDE SEQUENCE [LARGE SCALE GENOMIC DNA]</scope>
    <source>
        <strain evidence="3 4">DSM 105369</strain>
    </source>
</reference>
<dbReference type="EMBL" id="JACHVQ010000004">
    <property type="protein sequence ID" value="MBB2893884.1"/>
    <property type="molecule type" value="Genomic_DNA"/>
</dbReference>
<keyword evidence="4" id="KW-1185">Reference proteome</keyword>
<gene>
    <name evidence="3" type="ORF">FHU39_003920</name>
</gene>
<evidence type="ECO:0000313" key="3">
    <source>
        <dbReference type="EMBL" id="MBB2893884.1"/>
    </source>
</evidence>
<feature type="domain" description="Phosphatidic acid phosphatase type 2/haloperoxidase" evidence="2">
    <location>
        <begin position="103"/>
        <end position="217"/>
    </location>
</feature>
<name>A0A839ND50_9MICO</name>
<sequence length="248" mass="26334">MLQRDPRQSATVRLPPTSVLARPRALVVAAVLYLLGLAIGVWAVSVGARHTGELRLDQTLAADRGTVLADLGRVINVVLGPVVGPVWLVLICVLLWRTLGRVVALRAALLTLVGWFSIEVFKWIFHRHRPPTSAVHALVIERGADSFPSGHTAFTASLVAGLFLALAGHRALRRNVLALGLPLVVVVAASRLLIGAHYLADVTAAPLLAWGSIAIAVALGFGGVGPVFLPPWLHAVVIPHRKGNTPHP</sequence>
<comment type="caution">
    <text evidence="3">The sequence shown here is derived from an EMBL/GenBank/DDBJ whole genome shotgun (WGS) entry which is preliminary data.</text>
</comment>
<proteinExistence type="predicted"/>
<accession>A0A839ND50</accession>
<feature type="transmembrane region" description="Helical" evidence="1">
    <location>
        <begin position="208"/>
        <end position="233"/>
    </location>
</feature>
<keyword evidence="1" id="KW-0472">Membrane</keyword>
<evidence type="ECO:0000313" key="4">
    <source>
        <dbReference type="Proteomes" id="UP000559182"/>
    </source>
</evidence>
<keyword evidence="1" id="KW-0812">Transmembrane</keyword>
<evidence type="ECO:0000259" key="2">
    <source>
        <dbReference type="SMART" id="SM00014"/>
    </source>
</evidence>
<dbReference type="SMART" id="SM00014">
    <property type="entry name" value="acidPPc"/>
    <property type="match status" value="1"/>
</dbReference>
<dbReference type="RefSeq" id="WP_183322361.1">
    <property type="nucleotide sequence ID" value="NZ_JACHVQ010000004.1"/>
</dbReference>
<keyword evidence="3" id="KW-0378">Hydrolase</keyword>
<feature type="transmembrane region" description="Helical" evidence="1">
    <location>
        <begin position="25"/>
        <end position="45"/>
    </location>
</feature>
<dbReference type="InterPro" id="IPR000326">
    <property type="entry name" value="PAP2/HPO"/>
</dbReference>